<dbReference type="Proteomes" id="UP000823989">
    <property type="component" value="Unassembled WGS sequence"/>
</dbReference>
<dbReference type="AlphaFoldDB" id="A0A9D1U0G3"/>
<evidence type="ECO:0000313" key="3">
    <source>
        <dbReference type="Proteomes" id="UP000823989"/>
    </source>
</evidence>
<evidence type="ECO:0000313" key="2">
    <source>
        <dbReference type="EMBL" id="HIW13441.1"/>
    </source>
</evidence>
<feature type="transmembrane region" description="Helical" evidence="1">
    <location>
        <begin position="215"/>
        <end position="233"/>
    </location>
</feature>
<feature type="transmembrane region" description="Helical" evidence="1">
    <location>
        <begin position="107"/>
        <end position="137"/>
    </location>
</feature>
<gene>
    <name evidence="2" type="ORF">H9891_09845</name>
</gene>
<name>A0A9D1U0G3_9STAP</name>
<reference evidence="2" key="2">
    <citation type="submission" date="2021-04" db="EMBL/GenBank/DDBJ databases">
        <authorList>
            <person name="Gilroy R."/>
        </authorList>
    </citation>
    <scope>NUCLEOTIDE SEQUENCE</scope>
    <source>
        <strain evidence="2">ChiHjej13B12-752</strain>
    </source>
</reference>
<comment type="caution">
    <text evidence="2">The sequence shown here is derived from an EMBL/GenBank/DDBJ whole genome shotgun (WGS) entry which is preliminary data.</text>
</comment>
<protein>
    <submittedName>
        <fullName evidence="2">Zinc ribbon domain-containing protein</fullName>
    </submittedName>
</protein>
<feature type="transmembrane region" description="Helical" evidence="1">
    <location>
        <begin position="157"/>
        <end position="177"/>
    </location>
</feature>
<keyword evidence="1" id="KW-0812">Transmembrane</keyword>
<proteinExistence type="predicted"/>
<reference evidence="2" key="1">
    <citation type="journal article" date="2021" name="PeerJ">
        <title>Extensive microbial diversity within the chicken gut microbiome revealed by metagenomics and culture.</title>
        <authorList>
            <person name="Gilroy R."/>
            <person name="Ravi A."/>
            <person name="Getino M."/>
            <person name="Pursley I."/>
            <person name="Horton D.L."/>
            <person name="Alikhan N.F."/>
            <person name="Baker D."/>
            <person name="Gharbi K."/>
            <person name="Hall N."/>
            <person name="Watson M."/>
            <person name="Adriaenssens E.M."/>
            <person name="Foster-Nyarko E."/>
            <person name="Jarju S."/>
            <person name="Secka A."/>
            <person name="Antonio M."/>
            <person name="Oren A."/>
            <person name="Chaudhuri R.R."/>
            <person name="La Ragione R."/>
            <person name="Hildebrand F."/>
            <person name="Pallen M.J."/>
        </authorList>
    </citation>
    <scope>NUCLEOTIDE SEQUENCE</scope>
    <source>
        <strain evidence="2">ChiHjej13B12-752</strain>
    </source>
</reference>
<feature type="transmembrane region" description="Helical" evidence="1">
    <location>
        <begin position="79"/>
        <end position="100"/>
    </location>
</feature>
<evidence type="ECO:0000256" key="1">
    <source>
        <dbReference type="SAM" id="Phobius"/>
    </source>
</evidence>
<accession>A0A9D1U0G3</accession>
<dbReference type="EMBL" id="DXHR01000033">
    <property type="protein sequence ID" value="HIW13441.1"/>
    <property type="molecule type" value="Genomic_DNA"/>
</dbReference>
<keyword evidence="1" id="KW-0472">Membrane</keyword>
<organism evidence="2 3">
    <name type="scientific">Candidatus Salinicoccus stercoripullorum</name>
    <dbReference type="NCBI Taxonomy" id="2838756"/>
    <lineage>
        <taxon>Bacteria</taxon>
        <taxon>Bacillati</taxon>
        <taxon>Bacillota</taxon>
        <taxon>Bacilli</taxon>
        <taxon>Bacillales</taxon>
        <taxon>Staphylococcaceae</taxon>
        <taxon>Salinicoccus</taxon>
    </lineage>
</organism>
<sequence length="253" mass="28676">MKCTNCGSPIHEGDLFCGECGQKLQQGEFQSAEVVHDGPYPQQEQTAGPHFGTELMNMLKESFTAPGRRMDSRTLYSPGVAATLFASALVIQTLIMFLMLRNILGDFYIYTEIGFGAFFNIFFSTLLIHAIFFGILTLFNRVFLRTPRPFVKTFGDYISLSVILLALNTLAYLLIMIRLPEISLILLGISVSLFIVVPVYMYLKYMKDTASKLDSFYSVMIYFVLTGLVYYIIARIFANNLYQSITEVAPFYF</sequence>
<keyword evidence="1" id="KW-1133">Transmembrane helix</keyword>
<feature type="transmembrane region" description="Helical" evidence="1">
    <location>
        <begin position="184"/>
        <end position="203"/>
    </location>
</feature>